<evidence type="ECO:0000313" key="1">
    <source>
        <dbReference type="EMBL" id="CAH1252915.1"/>
    </source>
</evidence>
<dbReference type="EMBL" id="OV696687">
    <property type="protein sequence ID" value="CAH1252915.1"/>
    <property type="molecule type" value="Genomic_DNA"/>
</dbReference>
<proteinExistence type="predicted"/>
<dbReference type="AlphaFoldDB" id="A0A8J9ZFC8"/>
<dbReference type="Gene3D" id="2.170.130.30">
    <property type="match status" value="1"/>
</dbReference>
<dbReference type="Proteomes" id="UP000838412">
    <property type="component" value="Chromosome 2"/>
</dbReference>
<name>A0A8J9ZFC8_BRALA</name>
<accession>A0A8J9ZFC8</accession>
<keyword evidence="2" id="KW-1185">Reference proteome</keyword>
<sequence length="134" mass="14936">MSGQEKYKGVAFLPKPSDPKDGLAKVTLKISSLMDQSWPGISVTEVMVPPGTSVYNLMLQAAHDGAVEFEAVWSGKNWSHFIYSINGLKEMQPAAESYTVWAFGDGERNSFHRDVDLVSVKDGDIIEFLYTRFK</sequence>
<protein>
    <submittedName>
        <fullName evidence="1">Hypp1036 protein</fullName>
    </submittedName>
</protein>
<dbReference type="OrthoDB" id="6343110at2759"/>
<gene>
    <name evidence="1" type="primary">Hypp1036</name>
    <name evidence="1" type="ORF">BLAG_LOCUS12855</name>
</gene>
<organism evidence="1 2">
    <name type="scientific">Branchiostoma lanceolatum</name>
    <name type="common">Common lancelet</name>
    <name type="synonym">Amphioxus lanceolatum</name>
    <dbReference type="NCBI Taxonomy" id="7740"/>
    <lineage>
        <taxon>Eukaryota</taxon>
        <taxon>Metazoa</taxon>
        <taxon>Chordata</taxon>
        <taxon>Cephalochordata</taxon>
        <taxon>Leptocardii</taxon>
        <taxon>Amphioxiformes</taxon>
        <taxon>Branchiostomatidae</taxon>
        <taxon>Branchiostoma</taxon>
    </lineage>
</organism>
<reference evidence="1" key="1">
    <citation type="submission" date="2022-01" db="EMBL/GenBank/DDBJ databases">
        <authorList>
            <person name="Braso-Vives M."/>
        </authorList>
    </citation>
    <scope>NUCLEOTIDE SEQUENCE</scope>
</reference>
<evidence type="ECO:0000313" key="2">
    <source>
        <dbReference type="Proteomes" id="UP000838412"/>
    </source>
</evidence>